<reference evidence="3" key="1">
    <citation type="submission" date="2013-02" db="EMBL/GenBank/DDBJ databases">
        <title>The complete genome sequence of Corynebacterium casei LMG S-19264 (=DSM 44701).</title>
        <authorList>
            <person name="Ruckert C."/>
            <person name="Albersmeier A."/>
            <person name="Kalinowski J."/>
        </authorList>
    </citation>
    <scope>NUCLEOTIDE SEQUENCE [LARGE SCALE GENOMIC DNA]</scope>
    <source>
        <strain evidence="3">LMG S-19264</strain>
    </source>
</reference>
<sequence length="196" mass="21402">MAKFGQTIDNLHLFVEVLECGRTYYVKSHVGKGWAAVNHGRTFQSMMSRVSQKNEKQVKSGPKPPPSVIYAALLATLQSIAAIVFGVLLLVRDLSGAENESMVTSTSTASHVGTGTAIFIFIIFGFVIASSWAMIRGWRWGRGAIVLVQFILAASSFQMMTGGSVLLGIVTLISTLLTLFLIFMVKTSNEWFALNY</sequence>
<keyword evidence="3" id="KW-1185">Reference proteome</keyword>
<keyword evidence="1" id="KW-0812">Transmembrane</keyword>
<keyword evidence="1" id="KW-1133">Transmembrane helix</keyword>
<dbReference type="EMBL" id="CP004350">
    <property type="protein sequence ID" value="AHI20690.1"/>
    <property type="molecule type" value="Genomic_DNA"/>
</dbReference>
<accession>A0ABN4CF36</accession>
<feature type="transmembrane region" description="Helical" evidence="1">
    <location>
        <begin position="165"/>
        <end position="185"/>
    </location>
</feature>
<proteinExistence type="predicted"/>
<evidence type="ECO:0000313" key="3">
    <source>
        <dbReference type="Proteomes" id="UP000019226"/>
    </source>
</evidence>
<dbReference type="Proteomes" id="UP000019226">
    <property type="component" value="Chromosome"/>
</dbReference>
<keyword evidence="1" id="KW-0472">Membrane</keyword>
<feature type="transmembrane region" description="Helical" evidence="1">
    <location>
        <begin position="140"/>
        <end position="159"/>
    </location>
</feature>
<feature type="transmembrane region" description="Helical" evidence="1">
    <location>
        <begin position="68"/>
        <end position="91"/>
    </location>
</feature>
<evidence type="ECO:0000313" key="2">
    <source>
        <dbReference type="EMBL" id="AHI20690.1"/>
    </source>
</evidence>
<name>A0ABN4CF36_9CORY</name>
<organism evidence="2 3">
    <name type="scientific">Corynebacterium casei LMG S-19264</name>
    <dbReference type="NCBI Taxonomy" id="1285583"/>
    <lineage>
        <taxon>Bacteria</taxon>
        <taxon>Bacillati</taxon>
        <taxon>Actinomycetota</taxon>
        <taxon>Actinomycetes</taxon>
        <taxon>Mycobacteriales</taxon>
        <taxon>Corynebacteriaceae</taxon>
        <taxon>Corynebacterium</taxon>
    </lineage>
</organism>
<feature type="transmembrane region" description="Helical" evidence="1">
    <location>
        <begin position="111"/>
        <end position="133"/>
    </location>
</feature>
<gene>
    <name evidence="2" type="ORF">CCASEI_10675</name>
</gene>
<protein>
    <submittedName>
        <fullName evidence="2">Uncharacterized protein</fullName>
    </submittedName>
</protein>
<evidence type="ECO:0000256" key="1">
    <source>
        <dbReference type="SAM" id="Phobius"/>
    </source>
</evidence>